<dbReference type="KEGG" id="acel:acsn021_35190"/>
<reference evidence="1 2" key="1">
    <citation type="journal article" date="2016" name="Int. J. Syst. Evol. Microbiol.">
        <title>Descriptions of Anaerotaenia torta gen. nov., sp. nov. and Anaerocolumna cellulosilytica gen. nov., sp. nov. isolated from a methanogenic reactor of cattle waste.</title>
        <authorList>
            <person name="Uek A."/>
            <person name="Ohtaki Y."/>
            <person name="Kaku N."/>
            <person name="Ueki K."/>
        </authorList>
    </citation>
    <scope>NUCLEOTIDE SEQUENCE [LARGE SCALE GENOMIC DNA]</scope>
    <source>
        <strain evidence="1 2">SN021</strain>
    </source>
</reference>
<dbReference type="EMBL" id="AP023367">
    <property type="protein sequence ID" value="BCJ95950.1"/>
    <property type="molecule type" value="Genomic_DNA"/>
</dbReference>
<accession>A0A6S6R958</accession>
<sequence>MEHEKNSTESASNENYDEYTGIWTENGISHDLIISAGGTEFSVNITNKNELRPFQIQFYRYLGA</sequence>
<evidence type="ECO:0000313" key="2">
    <source>
        <dbReference type="Proteomes" id="UP000515561"/>
    </source>
</evidence>
<protein>
    <submittedName>
        <fullName evidence="1">Uncharacterized protein</fullName>
    </submittedName>
</protein>
<evidence type="ECO:0000313" key="1">
    <source>
        <dbReference type="EMBL" id="BCJ95950.1"/>
    </source>
</evidence>
<dbReference type="RefSeq" id="WP_184092342.1">
    <property type="nucleotide sequence ID" value="NZ_AP023367.1"/>
</dbReference>
<name>A0A6S6R958_9FIRM</name>
<proteinExistence type="predicted"/>
<organism evidence="1 2">
    <name type="scientific">Anaerocolumna cellulosilytica</name>
    <dbReference type="NCBI Taxonomy" id="433286"/>
    <lineage>
        <taxon>Bacteria</taxon>
        <taxon>Bacillati</taxon>
        <taxon>Bacillota</taxon>
        <taxon>Clostridia</taxon>
        <taxon>Lachnospirales</taxon>
        <taxon>Lachnospiraceae</taxon>
        <taxon>Anaerocolumna</taxon>
    </lineage>
</organism>
<gene>
    <name evidence="1" type="ORF">acsn021_35190</name>
</gene>
<dbReference type="AlphaFoldDB" id="A0A6S6R958"/>
<dbReference type="Proteomes" id="UP000515561">
    <property type="component" value="Chromosome"/>
</dbReference>
<keyword evidence="2" id="KW-1185">Reference proteome</keyword>